<keyword evidence="5" id="KW-0819">tRNA processing</keyword>
<dbReference type="KEGG" id="gcr:GcLGCM259_2039"/>
<evidence type="ECO:0000256" key="4">
    <source>
        <dbReference type="ARBA" id="ARBA00022490"/>
    </source>
</evidence>
<evidence type="ECO:0000256" key="8">
    <source>
        <dbReference type="ARBA" id="ARBA00022840"/>
    </source>
</evidence>
<dbReference type="EMBL" id="CP034412">
    <property type="protein sequence ID" value="QCY47754.1"/>
    <property type="molecule type" value="Genomic_DNA"/>
</dbReference>
<comment type="subcellular location">
    <subcellularLocation>
        <location evidence="1">Cytoplasm</location>
    </subcellularLocation>
</comment>
<keyword evidence="6" id="KW-0479">Metal-binding</keyword>
<keyword evidence="12" id="KW-0808">Transferase</keyword>
<dbReference type="SUPFAM" id="SSF52540">
    <property type="entry name" value="P-loop containing nucleoside triphosphate hydrolases"/>
    <property type="match status" value="1"/>
</dbReference>
<dbReference type="AlphaFoldDB" id="A0A5B7WWU5"/>
<protein>
    <recommendedName>
        <fullName evidence="3">tRNA threonylcarbamoyladenosine biosynthesis protein TsaE</fullName>
    </recommendedName>
    <alternativeName>
        <fullName evidence="11">t(6)A37 threonylcarbamoyladenosine biosynthesis protein TsaE</fullName>
    </alternativeName>
</protein>
<dbReference type="RefSeq" id="WP_425459777.1">
    <property type="nucleotide sequence ID" value="NZ_CP034412.1"/>
</dbReference>
<evidence type="ECO:0000313" key="13">
    <source>
        <dbReference type="Proteomes" id="UP000307000"/>
    </source>
</evidence>
<keyword evidence="13" id="KW-1185">Reference proteome</keyword>
<dbReference type="GO" id="GO:0016740">
    <property type="term" value="F:transferase activity"/>
    <property type="evidence" value="ECO:0007669"/>
    <property type="project" value="UniProtKB-KW"/>
</dbReference>
<dbReference type="GO" id="GO:0046872">
    <property type="term" value="F:metal ion binding"/>
    <property type="evidence" value="ECO:0007669"/>
    <property type="project" value="UniProtKB-KW"/>
</dbReference>
<keyword evidence="8" id="KW-0067">ATP-binding</keyword>
<evidence type="ECO:0000256" key="5">
    <source>
        <dbReference type="ARBA" id="ARBA00022694"/>
    </source>
</evidence>
<gene>
    <name evidence="12" type="primary">tsaE</name>
    <name evidence="12" type="ORF">GcLGCM259_2039</name>
</gene>
<dbReference type="PANTHER" id="PTHR33540:SF2">
    <property type="entry name" value="TRNA THREONYLCARBAMOYLADENOSINE BIOSYNTHESIS PROTEIN TSAE"/>
    <property type="match status" value="1"/>
</dbReference>
<dbReference type="NCBIfam" id="TIGR00150">
    <property type="entry name" value="T6A_YjeE"/>
    <property type="match status" value="1"/>
</dbReference>
<evidence type="ECO:0000256" key="3">
    <source>
        <dbReference type="ARBA" id="ARBA00019010"/>
    </source>
</evidence>
<keyword evidence="9" id="KW-0460">Magnesium</keyword>
<evidence type="ECO:0000256" key="2">
    <source>
        <dbReference type="ARBA" id="ARBA00007599"/>
    </source>
</evidence>
<dbReference type="GO" id="GO:0002949">
    <property type="term" value="P:tRNA threonylcarbamoyladenosine modification"/>
    <property type="evidence" value="ECO:0007669"/>
    <property type="project" value="InterPro"/>
</dbReference>
<dbReference type="Gene3D" id="3.40.50.300">
    <property type="entry name" value="P-loop containing nucleotide triphosphate hydrolases"/>
    <property type="match status" value="1"/>
</dbReference>
<evidence type="ECO:0000256" key="1">
    <source>
        <dbReference type="ARBA" id="ARBA00004496"/>
    </source>
</evidence>
<dbReference type="GO" id="GO:0005737">
    <property type="term" value="C:cytoplasm"/>
    <property type="evidence" value="ECO:0007669"/>
    <property type="project" value="UniProtKB-SubCell"/>
</dbReference>
<dbReference type="InterPro" id="IPR027417">
    <property type="entry name" value="P-loop_NTPase"/>
</dbReference>
<evidence type="ECO:0000256" key="7">
    <source>
        <dbReference type="ARBA" id="ARBA00022741"/>
    </source>
</evidence>
<evidence type="ECO:0000313" key="12">
    <source>
        <dbReference type="EMBL" id="QCY47754.1"/>
    </source>
</evidence>
<evidence type="ECO:0000256" key="6">
    <source>
        <dbReference type="ARBA" id="ARBA00022723"/>
    </source>
</evidence>
<dbReference type="InterPro" id="IPR003442">
    <property type="entry name" value="T6A_TsaE"/>
</dbReference>
<accession>A0A5B7WWU5</accession>
<evidence type="ECO:0000256" key="11">
    <source>
        <dbReference type="ARBA" id="ARBA00032441"/>
    </source>
</evidence>
<evidence type="ECO:0000256" key="9">
    <source>
        <dbReference type="ARBA" id="ARBA00022842"/>
    </source>
</evidence>
<keyword evidence="7" id="KW-0547">Nucleotide-binding</keyword>
<evidence type="ECO:0000256" key="10">
    <source>
        <dbReference type="ARBA" id="ARBA00024908"/>
    </source>
</evidence>
<sequence>MPSTPQHHIQQDGHAQQLTLHPATVEATQALGAELGRQLHAGDLVILTGELGAGKTTLTQGLGAGLQVREGVISPTFVLSRIHPSLVGGPNLVHVDAYRLSDPSEVDTLDLEATAPEAVTVVEWGAGKVEHLNNSRLELTLARAALPTDTTTASWEFDDEGSDEPRTLTLSATGPDWEPARWKQLRAALEATLKSFSNPEGQP</sequence>
<organism evidence="12 13">
    <name type="scientific">Glutamicibacter creatinolyticus</name>
    <dbReference type="NCBI Taxonomy" id="162496"/>
    <lineage>
        <taxon>Bacteria</taxon>
        <taxon>Bacillati</taxon>
        <taxon>Actinomycetota</taxon>
        <taxon>Actinomycetes</taxon>
        <taxon>Micrococcales</taxon>
        <taxon>Micrococcaceae</taxon>
        <taxon>Glutamicibacter</taxon>
    </lineage>
</organism>
<reference evidence="12 13" key="1">
    <citation type="submission" date="2018-12" db="EMBL/GenBank/DDBJ databases">
        <title>Complete Genome Sequence of Glutamicibacter creatinolyticus strain LGCM259,isolated from an abscess of a 12-year-old mare in Italy.</title>
        <authorList>
            <person name="Santos R.G."/>
            <person name="Silva A.L."/>
            <person name="Seyffert N."/>
            <person name="Castro T.L.P."/>
            <person name="Attili A.R."/>
            <person name="Rifici C."/>
            <person name="Mazzullo G."/>
            <person name="Brenig B."/>
            <person name="Venanzi F."/>
            <person name="Azevedo V."/>
        </authorList>
    </citation>
    <scope>NUCLEOTIDE SEQUENCE [LARGE SCALE GENOMIC DNA]</scope>
    <source>
        <strain evidence="12 13">LGCM 259</strain>
    </source>
</reference>
<name>A0A5B7WWU5_9MICC</name>
<keyword evidence="4" id="KW-0963">Cytoplasm</keyword>
<comment type="function">
    <text evidence="10">Required for the formation of a threonylcarbamoyl group on adenosine at position 37 (t(6)A37) in tRNAs that read codons beginning with adenine. Is involved in the transfer of the threonylcarbamoyl moiety of threonylcarbamoyl-AMP (TC-AMP) to the N6 group of A37, together with TsaD and TsaB. TsaE seems to play an indirect role in the t(6)A biosynthesis pathway, possibly in regulating the core enzymatic function of TsaD.</text>
</comment>
<comment type="similarity">
    <text evidence="2">Belongs to the TsaE family.</text>
</comment>
<dbReference type="Proteomes" id="UP000307000">
    <property type="component" value="Chromosome"/>
</dbReference>
<dbReference type="Pfam" id="PF02367">
    <property type="entry name" value="TsaE"/>
    <property type="match status" value="1"/>
</dbReference>
<proteinExistence type="inferred from homology"/>
<dbReference type="GO" id="GO:0005524">
    <property type="term" value="F:ATP binding"/>
    <property type="evidence" value="ECO:0007669"/>
    <property type="project" value="UniProtKB-KW"/>
</dbReference>
<dbReference type="PANTHER" id="PTHR33540">
    <property type="entry name" value="TRNA THREONYLCARBAMOYLADENOSINE BIOSYNTHESIS PROTEIN TSAE"/>
    <property type="match status" value="1"/>
</dbReference>